<keyword evidence="3" id="KW-1185">Reference proteome</keyword>
<keyword evidence="1" id="KW-1133">Transmembrane helix</keyword>
<keyword evidence="1" id="KW-0472">Membrane</keyword>
<feature type="transmembrane region" description="Helical" evidence="1">
    <location>
        <begin position="171"/>
        <end position="193"/>
    </location>
</feature>
<dbReference type="Proteomes" id="UP000507470">
    <property type="component" value="Unassembled WGS sequence"/>
</dbReference>
<dbReference type="OrthoDB" id="10323634at2759"/>
<sequence length="214" mass="24137">MLSDCLANDLQEHKEKTAAILVVSSIKGYMELEQILLTMLTVSVCNTVCRSEGTSLHKNKISMEWSINENDLTLICHVKDLFLQVDILHESKCEAQCYPPYPRSSCFSYNKGHITQNLKTNCTKLVLSLDVKKYKSFWSCQHGLNGEKSDQILVQKEDNTSSRDTSVIKPLMITLIILVAISIVLFSVILLCIRRKIKGNTVVKADLLMLQQAT</sequence>
<name>A0A6J8BKC1_MYTCO</name>
<proteinExistence type="predicted"/>
<dbReference type="AlphaFoldDB" id="A0A6J8BKC1"/>
<protein>
    <submittedName>
        <fullName evidence="2">Uncharacterized protein</fullName>
    </submittedName>
</protein>
<evidence type="ECO:0000313" key="2">
    <source>
        <dbReference type="EMBL" id="CAC5383841.1"/>
    </source>
</evidence>
<evidence type="ECO:0000313" key="3">
    <source>
        <dbReference type="Proteomes" id="UP000507470"/>
    </source>
</evidence>
<reference evidence="2 3" key="1">
    <citation type="submission" date="2020-06" db="EMBL/GenBank/DDBJ databases">
        <authorList>
            <person name="Li R."/>
            <person name="Bekaert M."/>
        </authorList>
    </citation>
    <scope>NUCLEOTIDE SEQUENCE [LARGE SCALE GENOMIC DNA]</scope>
    <source>
        <strain evidence="3">wild</strain>
    </source>
</reference>
<keyword evidence="1" id="KW-0812">Transmembrane</keyword>
<evidence type="ECO:0000256" key="1">
    <source>
        <dbReference type="SAM" id="Phobius"/>
    </source>
</evidence>
<accession>A0A6J8BKC1</accession>
<gene>
    <name evidence="2" type="ORF">MCOR_19542</name>
</gene>
<organism evidence="2 3">
    <name type="scientific">Mytilus coruscus</name>
    <name type="common">Sea mussel</name>
    <dbReference type="NCBI Taxonomy" id="42192"/>
    <lineage>
        <taxon>Eukaryota</taxon>
        <taxon>Metazoa</taxon>
        <taxon>Spiralia</taxon>
        <taxon>Lophotrochozoa</taxon>
        <taxon>Mollusca</taxon>
        <taxon>Bivalvia</taxon>
        <taxon>Autobranchia</taxon>
        <taxon>Pteriomorphia</taxon>
        <taxon>Mytilida</taxon>
        <taxon>Mytiloidea</taxon>
        <taxon>Mytilidae</taxon>
        <taxon>Mytilinae</taxon>
        <taxon>Mytilus</taxon>
    </lineage>
</organism>
<dbReference type="EMBL" id="CACVKT020003448">
    <property type="protein sequence ID" value="CAC5383841.1"/>
    <property type="molecule type" value="Genomic_DNA"/>
</dbReference>